<protein>
    <submittedName>
        <fullName evidence="2">Uncharacterized protein</fullName>
    </submittedName>
</protein>
<organism evidence="2 3">
    <name type="scientific">Actinospica acidiphila</name>
    <dbReference type="NCBI Taxonomy" id="304899"/>
    <lineage>
        <taxon>Bacteria</taxon>
        <taxon>Bacillati</taxon>
        <taxon>Actinomycetota</taxon>
        <taxon>Actinomycetes</taxon>
        <taxon>Catenulisporales</taxon>
        <taxon>Actinospicaceae</taxon>
        <taxon>Actinospica</taxon>
    </lineage>
</organism>
<dbReference type="Proteomes" id="UP000471745">
    <property type="component" value="Unassembled WGS sequence"/>
</dbReference>
<gene>
    <name evidence="2" type="ORF">G3I18_34490</name>
</gene>
<dbReference type="AlphaFoldDB" id="A0A9X5CS23"/>
<feature type="non-terminal residue" evidence="2">
    <location>
        <position position="61"/>
    </location>
</feature>
<feature type="region of interest" description="Disordered" evidence="1">
    <location>
        <begin position="31"/>
        <end position="61"/>
    </location>
</feature>
<sequence>MDFCHPCRRHLNGALACPGCGTPVETLRDRQAAAPGGSAPLGADAGDGYAGGDGGLDDEDP</sequence>
<evidence type="ECO:0000313" key="2">
    <source>
        <dbReference type="EMBL" id="NEC53620.1"/>
    </source>
</evidence>
<name>A0A9X5CS23_9ACTN</name>
<dbReference type="RefSeq" id="WP_203588152.1">
    <property type="nucleotide sequence ID" value="NZ_JAAGNA010001198.1"/>
</dbReference>
<accession>A0A9X5CS23</accession>
<dbReference type="EMBL" id="JAAGNA010001198">
    <property type="protein sequence ID" value="NEC53620.1"/>
    <property type="molecule type" value="Genomic_DNA"/>
</dbReference>
<comment type="caution">
    <text evidence="2">The sequence shown here is derived from an EMBL/GenBank/DDBJ whole genome shotgun (WGS) entry which is preliminary data.</text>
</comment>
<keyword evidence="3" id="KW-1185">Reference proteome</keyword>
<evidence type="ECO:0000256" key="1">
    <source>
        <dbReference type="SAM" id="MobiDB-lite"/>
    </source>
</evidence>
<reference evidence="2 3" key="1">
    <citation type="submission" date="2020-01" db="EMBL/GenBank/DDBJ databases">
        <title>Insect and environment-associated Actinomycetes.</title>
        <authorList>
            <person name="Currrie C."/>
            <person name="Chevrette M."/>
            <person name="Carlson C."/>
            <person name="Stubbendieck R."/>
            <person name="Wendt-Pienkowski E."/>
        </authorList>
    </citation>
    <scope>NUCLEOTIDE SEQUENCE [LARGE SCALE GENOMIC DNA]</scope>
    <source>
        <strain evidence="2 3">SID8189</strain>
    </source>
</reference>
<feature type="compositionally biased region" description="Low complexity" evidence="1">
    <location>
        <begin position="32"/>
        <end position="47"/>
    </location>
</feature>
<evidence type="ECO:0000313" key="3">
    <source>
        <dbReference type="Proteomes" id="UP000471745"/>
    </source>
</evidence>
<proteinExistence type="predicted"/>